<name>A0A2I0XB39_9ASPA</name>
<dbReference type="InterPro" id="IPR016688">
    <property type="entry name" value="MscS-like_plants/fungi"/>
</dbReference>
<gene>
    <name evidence="5" type="primary">MSL8</name>
    <name evidence="5" type="ORF">MA16_Dca018225</name>
</gene>
<keyword evidence="6" id="KW-1185">Reference proteome</keyword>
<keyword evidence="4" id="KW-1133">Transmembrane helix</keyword>
<comment type="similarity">
    <text evidence="2">Belongs to the MscS (TC 1.A.23) family.</text>
</comment>
<evidence type="ECO:0000256" key="4">
    <source>
        <dbReference type="SAM" id="Phobius"/>
    </source>
</evidence>
<dbReference type="AlphaFoldDB" id="A0A2I0XB39"/>
<dbReference type="GO" id="GO:0005886">
    <property type="term" value="C:plasma membrane"/>
    <property type="evidence" value="ECO:0007669"/>
    <property type="project" value="TreeGrafter"/>
</dbReference>
<proteinExistence type="inferred from homology"/>
<evidence type="ECO:0000256" key="1">
    <source>
        <dbReference type="ARBA" id="ARBA00004141"/>
    </source>
</evidence>
<dbReference type="EMBL" id="KZ501999">
    <property type="protein sequence ID" value="PKU85111.1"/>
    <property type="molecule type" value="Genomic_DNA"/>
</dbReference>
<dbReference type="Proteomes" id="UP000233837">
    <property type="component" value="Unassembled WGS sequence"/>
</dbReference>
<keyword evidence="4" id="KW-0812">Transmembrane</keyword>
<reference evidence="5 6" key="1">
    <citation type="journal article" date="2016" name="Sci. Rep.">
        <title>The Dendrobium catenatum Lindl. genome sequence provides insights into polysaccharide synthase, floral development and adaptive evolution.</title>
        <authorList>
            <person name="Zhang G.Q."/>
            <person name="Xu Q."/>
            <person name="Bian C."/>
            <person name="Tsai W.C."/>
            <person name="Yeh C.M."/>
            <person name="Liu K.W."/>
            <person name="Yoshida K."/>
            <person name="Zhang L.S."/>
            <person name="Chang S.B."/>
            <person name="Chen F."/>
            <person name="Shi Y."/>
            <person name="Su Y.Y."/>
            <person name="Zhang Y.Q."/>
            <person name="Chen L.J."/>
            <person name="Yin Y."/>
            <person name="Lin M."/>
            <person name="Huang H."/>
            <person name="Deng H."/>
            <person name="Wang Z.W."/>
            <person name="Zhu S.L."/>
            <person name="Zhao X."/>
            <person name="Deng C."/>
            <person name="Niu S.C."/>
            <person name="Huang J."/>
            <person name="Wang M."/>
            <person name="Liu G.H."/>
            <person name="Yang H.J."/>
            <person name="Xiao X.J."/>
            <person name="Hsiao Y.Y."/>
            <person name="Wu W.L."/>
            <person name="Chen Y.Y."/>
            <person name="Mitsuda N."/>
            <person name="Ohme-Takagi M."/>
            <person name="Luo Y.B."/>
            <person name="Van de Peer Y."/>
            <person name="Liu Z.J."/>
        </authorList>
    </citation>
    <scope>NUCLEOTIDE SEQUENCE [LARGE SCALE GENOMIC DNA]</scope>
    <source>
        <tissue evidence="5">The whole plant</tissue>
    </source>
</reference>
<dbReference type="GO" id="GO:0008381">
    <property type="term" value="F:mechanosensitive monoatomic ion channel activity"/>
    <property type="evidence" value="ECO:0007669"/>
    <property type="project" value="TreeGrafter"/>
</dbReference>
<sequence>MKSGAEMALDMNLEMEGLKKPMEDVRHSKELRVVYQDDSNKAPSPLSQTESEEDESKTYDEGCEHWRGSATASPAVRDAGGNKLLRAKTRSRLIDLQLIGFILIIIALICSLTIHKIQHQTIWGLHLWKVVVLVLVLISDFLLSGWSACIIFFFLEHNFKLRKRLLYFVYDEHNVVQNCIWLCLVLIAWQSLFDKRVHRENKTLSYITRILFCLIVDTVLRHVKTFMLNVLTFSFHGSIYFDQIQKDFFKQYIIQTLSGPPLIELQHKMEEDDRMEDGINMDQLHKLNQKNISAWNMKRLMRIVRHETLTILNEQITEESGEDESTL</sequence>
<evidence type="ECO:0000256" key="2">
    <source>
        <dbReference type="ARBA" id="ARBA00008017"/>
    </source>
</evidence>
<organism evidence="5 6">
    <name type="scientific">Dendrobium catenatum</name>
    <dbReference type="NCBI Taxonomy" id="906689"/>
    <lineage>
        <taxon>Eukaryota</taxon>
        <taxon>Viridiplantae</taxon>
        <taxon>Streptophyta</taxon>
        <taxon>Embryophyta</taxon>
        <taxon>Tracheophyta</taxon>
        <taxon>Spermatophyta</taxon>
        <taxon>Magnoliopsida</taxon>
        <taxon>Liliopsida</taxon>
        <taxon>Asparagales</taxon>
        <taxon>Orchidaceae</taxon>
        <taxon>Epidendroideae</taxon>
        <taxon>Malaxideae</taxon>
        <taxon>Dendrobiinae</taxon>
        <taxon>Dendrobium</taxon>
    </lineage>
</organism>
<protein>
    <submittedName>
        <fullName evidence="5">Mechanosensitive ion channel protein 8</fullName>
    </submittedName>
</protein>
<accession>A0A2I0XB39</accession>
<feature type="transmembrane region" description="Helical" evidence="4">
    <location>
        <begin position="93"/>
        <end position="114"/>
    </location>
</feature>
<reference evidence="5 6" key="2">
    <citation type="journal article" date="2017" name="Nature">
        <title>The Apostasia genome and the evolution of orchids.</title>
        <authorList>
            <person name="Zhang G.Q."/>
            <person name="Liu K.W."/>
            <person name="Li Z."/>
            <person name="Lohaus R."/>
            <person name="Hsiao Y.Y."/>
            <person name="Niu S.C."/>
            <person name="Wang J.Y."/>
            <person name="Lin Y.C."/>
            <person name="Xu Q."/>
            <person name="Chen L.J."/>
            <person name="Yoshida K."/>
            <person name="Fujiwara S."/>
            <person name="Wang Z.W."/>
            <person name="Zhang Y.Q."/>
            <person name="Mitsuda N."/>
            <person name="Wang M."/>
            <person name="Liu G.H."/>
            <person name="Pecoraro L."/>
            <person name="Huang H.X."/>
            <person name="Xiao X.J."/>
            <person name="Lin M."/>
            <person name="Wu X.Y."/>
            <person name="Wu W.L."/>
            <person name="Chen Y.Y."/>
            <person name="Chang S.B."/>
            <person name="Sakamoto S."/>
            <person name="Ohme-Takagi M."/>
            <person name="Yagi M."/>
            <person name="Zeng S.J."/>
            <person name="Shen C.Y."/>
            <person name="Yeh C.M."/>
            <person name="Luo Y.B."/>
            <person name="Tsai W.C."/>
            <person name="Van de Peer Y."/>
            <person name="Liu Z.J."/>
        </authorList>
    </citation>
    <scope>NUCLEOTIDE SEQUENCE [LARGE SCALE GENOMIC DNA]</scope>
    <source>
        <tissue evidence="5">The whole plant</tissue>
    </source>
</reference>
<feature type="region of interest" description="Disordered" evidence="3">
    <location>
        <begin position="29"/>
        <end position="61"/>
    </location>
</feature>
<dbReference type="GO" id="GO:0006820">
    <property type="term" value="P:monoatomic anion transport"/>
    <property type="evidence" value="ECO:0007669"/>
    <property type="project" value="TreeGrafter"/>
</dbReference>
<dbReference type="PANTHER" id="PTHR31618:SF1">
    <property type="entry name" value="EF-HAND DOMAIN-CONTAINING PROTEIN"/>
    <property type="match status" value="1"/>
</dbReference>
<evidence type="ECO:0000256" key="3">
    <source>
        <dbReference type="SAM" id="MobiDB-lite"/>
    </source>
</evidence>
<dbReference type="STRING" id="906689.A0A2I0XB39"/>
<dbReference type="PANTHER" id="PTHR31618">
    <property type="entry name" value="MECHANOSENSITIVE ION CHANNEL PROTEIN 5"/>
    <property type="match status" value="1"/>
</dbReference>
<keyword evidence="4" id="KW-0472">Membrane</keyword>
<comment type="subcellular location">
    <subcellularLocation>
        <location evidence="1">Membrane</location>
        <topology evidence="1">Multi-pass membrane protein</topology>
    </subcellularLocation>
</comment>
<feature type="transmembrane region" description="Helical" evidence="4">
    <location>
        <begin position="126"/>
        <end position="155"/>
    </location>
</feature>
<evidence type="ECO:0000313" key="6">
    <source>
        <dbReference type="Proteomes" id="UP000233837"/>
    </source>
</evidence>
<evidence type="ECO:0000313" key="5">
    <source>
        <dbReference type="EMBL" id="PKU85111.1"/>
    </source>
</evidence>